<organism evidence="2 3">
    <name type="scientific">Nepenthes gracilis</name>
    <name type="common">Slender pitcher plant</name>
    <dbReference type="NCBI Taxonomy" id="150966"/>
    <lineage>
        <taxon>Eukaryota</taxon>
        <taxon>Viridiplantae</taxon>
        <taxon>Streptophyta</taxon>
        <taxon>Embryophyta</taxon>
        <taxon>Tracheophyta</taxon>
        <taxon>Spermatophyta</taxon>
        <taxon>Magnoliopsida</taxon>
        <taxon>eudicotyledons</taxon>
        <taxon>Gunneridae</taxon>
        <taxon>Pentapetalae</taxon>
        <taxon>Caryophyllales</taxon>
        <taxon>Nepenthaceae</taxon>
        <taxon>Nepenthes</taxon>
    </lineage>
</organism>
<evidence type="ECO:0000256" key="1">
    <source>
        <dbReference type="RuleBase" id="RU365066"/>
    </source>
</evidence>
<name>A0AAD3XLF5_NEPGR</name>
<comment type="caution">
    <text evidence="2">The sequence shown here is derived from an EMBL/GenBank/DDBJ whole genome shotgun (WGS) entry which is preliminary data.</text>
</comment>
<dbReference type="InterPro" id="IPR007217">
    <property type="entry name" value="Per1-like"/>
</dbReference>
<dbReference type="Pfam" id="PF04080">
    <property type="entry name" value="Per1"/>
    <property type="match status" value="1"/>
</dbReference>
<dbReference type="PANTHER" id="PTHR13148:SF20">
    <property type="entry name" value="POST-GPI ATTACHMENT TO PROTEINS FACTOR 3"/>
    <property type="match status" value="1"/>
</dbReference>
<comment type="subcellular location">
    <subcellularLocation>
        <location evidence="1">Golgi apparatus membrane</location>
        <topology evidence="1">Multi-pass membrane protein</topology>
    </subcellularLocation>
</comment>
<evidence type="ECO:0000313" key="3">
    <source>
        <dbReference type="Proteomes" id="UP001279734"/>
    </source>
</evidence>
<keyword evidence="1" id="KW-0732">Signal</keyword>
<accession>A0AAD3XLF5</accession>
<evidence type="ECO:0000313" key="2">
    <source>
        <dbReference type="EMBL" id="GMH09043.1"/>
    </source>
</evidence>
<keyword evidence="3" id="KW-1185">Reference proteome</keyword>
<dbReference type="AlphaFoldDB" id="A0AAD3XLF5"/>
<dbReference type="Proteomes" id="UP001279734">
    <property type="component" value="Unassembled WGS sequence"/>
</dbReference>
<dbReference type="PANTHER" id="PTHR13148">
    <property type="entry name" value="PER1-RELATED"/>
    <property type="match status" value="1"/>
</dbReference>
<dbReference type="GO" id="GO:0000139">
    <property type="term" value="C:Golgi membrane"/>
    <property type="evidence" value="ECO:0007669"/>
    <property type="project" value="UniProtKB-SubCell"/>
</dbReference>
<dbReference type="GO" id="GO:0016788">
    <property type="term" value="F:hydrolase activity, acting on ester bonds"/>
    <property type="evidence" value="ECO:0007669"/>
    <property type="project" value="TreeGrafter"/>
</dbReference>
<gene>
    <name evidence="2" type="ORF">Nepgr_010883</name>
</gene>
<feature type="chain" id="PRO_5041779026" description="Post-GPI attachment to proteins factor 3" evidence="1">
    <location>
        <begin position="23"/>
        <end position="144"/>
    </location>
</feature>
<feature type="signal peptide" evidence="1">
    <location>
        <begin position="1"/>
        <end position="22"/>
    </location>
</feature>
<dbReference type="EMBL" id="BSYO01000008">
    <property type="protein sequence ID" value="GMH09043.1"/>
    <property type="molecule type" value="Genomic_DNA"/>
</dbReference>
<keyword evidence="1" id="KW-0337">GPI-anchor biosynthesis</keyword>
<comment type="similarity">
    <text evidence="1">Belongs to the PGAP3 family.</text>
</comment>
<proteinExistence type="inferred from homology"/>
<keyword evidence="1" id="KW-0333">Golgi apparatus</keyword>
<sequence length="144" mass="16846">MALFHLMVFLVAFLSINHVLEASEGDAEPIYRACVEHCEKTGCVQSACFQHCNFTSGGWNHQEPLYLRWKQWDCRNVCRYHCMLVREEERKKLGVKPVKYHGKWPFRRVYGIQEPVSVALSTLNLAMQFHGWISFSSLYTTRCL</sequence>
<protein>
    <recommendedName>
        <fullName evidence="1">Post-GPI attachment to proteins factor 3</fullName>
    </recommendedName>
</protein>
<comment type="function">
    <text evidence="1">Involved in the lipid remodeling steps of GPI-anchor maturation.</text>
</comment>
<reference evidence="2" key="1">
    <citation type="submission" date="2023-05" db="EMBL/GenBank/DDBJ databases">
        <title>Nepenthes gracilis genome sequencing.</title>
        <authorList>
            <person name="Fukushima K."/>
        </authorList>
    </citation>
    <scope>NUCLEOTIDE SEQUENCE</scope>
    <source>
        <strain evidence="2">SING2019-196</strain>
    </source>
</reference>
<dbReference type="GO" id="GO:0006506">
    <property type="term" value="P:GPI anchor biosynthetic process"/>
    <property type="evidence" value="ECO:0007669"/>
    <property type="project" value="UniProtKB-KW"/>
</dbReference>
<dbReference type="GO" id="GO:0005789">
    <property type="term" value="C:endoplasmic reticulum membrane"/>
    <property type="evidence" value="ECO:0007669"/>
    <property type="project" value="TreeGrafter"/>
</dbReference>